<keyword evidence="3" id="KW-1185">Reference proteome</keyword>
<gene>
    <name evidence="2" type="ORF">Tco_1041788</name>
</gene>
<dbReference type="EMBL" id="BQNB010018496">
    <property type="protein sequence ID" value="GJT75063.1"/>
    <property type="molecule type" value="Genomic_DNA"/>
</dbReference>
<reference evidence="2" key="1">
    <citation type="journal article" date="2022" name="Int. J. Mol. Sci.">
        <title>Draft Genome of Tanacetum Coccineum: Genomic Comparison of Closely Related Tanacetum-Family Plants.</title>
        <authorList>
            <person name="Yamashiro T."/>
            <person name="Shiraishi A."/>
            <person name="Nakayama K."/>
            <person name="Satake H."/>
        </authorList>
    </citation>
    <scope>NUCLEOTIDE SEQUENCE</scope>
</reference>
<evidence type="ECO:0000313" key="2">
    <source>
        <dbReference type="EMBL" id="GJT75063.1"/>
    </source>
</evidence>
<dbReference type="Gene3D" id="1.10.287.1490">
    <property type="match status" value="1"/>
</dbReference>
<reference evidence="2" key="2">
    <citation type="submission" date="2022-01" db="EMBL/GenBank/DDBJ databases">
        <authorList>
            <person name="Yamashiro T."/>
            <person name="Shiraishi A."/>
            <person name="Satake H."/>
            <person name="Nakayama K."/>
        </authorList>
    </citation>
    <scope>NUCLEOTIDE SEQUENCE</scope>
</reference>
<organism evidence="2 3">
    <name type="scientific">Tanacetum coccineum</name>
    <dbReference type="NCBI Taxonomy" id="301880"/>
    <lineage>
        <taxon>Eukaryota</taxon>
        <taxon>Viridiplantae</taxon>
        <taxon>Streptophyta</taxon>
        <taxon>Embryophyta</taxon>
        <taxon>Tracheophyta</taxon>
        <taxon>Spermatophyta</taxon>
        <taxon>Magnoliopsida</taxon>
        <taxon>eudicotyledons</taxon>
        <taxon>Gunneridae</taxon>
        <taxon>Pentapetalae</taxon>
        <taxon>asterids</taxon>
        <taxon>campanulids</taxon>
        <taxon>Asterales</taxon>
        <taxon>Asteraceae</taxon>
        <taxon>Asteroideae</taxon>
        <taxon>Anthemideae</taxon>
        <taxon>Anthemidinae</taxon>
        <taxon>Tanacetum</taxon>
    </lineage>
</organism>
<dbReference type="Proteomes" id="UP001151760">
    <property type="component" value="Unassembled WGS sequence"/>
</dbReference>
<evidence type="ECO:0000313" key="3">
    <source>
        <dbReference type="Proteomes" id="UP001151760"/>
    </source>
</evidence>
<accession>A0ABQ5GI57</accession>
<keyword evidence="1" id="KW-0175">Coiled coil</keyword>
<proteinExistence type="predicted"/>
<feature type="coiled-coil region" evidence="1">
    <location>
        <begin position="92"/>
        <end position="119"/>
    </location>
</feature>
<protein>
    <submittedName>
        <fullName evidence="2">Uncharacterized protein</fullName>
    </submittedName>
</protein>
<sequence length="186" mass="20242">MRKAIATVSTKSNELRDLKERNFALEGENDLLSERVTTLESVTALKETEVASLTTQVAQLTSDLSDSQFSCDELNSKVISLESERGGLVNQISSLESAFELFKQQMEAMQDELATALRNQVMELDAQLLEMAIGCAINKGIQDGLKAGVDHGKAGRDLSVIEAYDPSAESKYIDVVNALGAVDFSY</sequence>
<comment type="caution">
    <text evidence="2">The sequence shown here is derived from an EMBL/GenBank/DDBJ whole genome shotgun (WGS) entry which is preliminary data.</text>
</comment>
<evidence type="ECO:0000256" key="1">
    <source>
        <dbReference type="SAM" id="Coils"/>
    </source>
</evidence>
<feature type="coiled-coil region" evidence="1">
    <location>
        <begin position="1"/>
        <end position="35"/>
    </location>
</feature>
<name>A0ABQ5GI57_9ASTR</name>